<proteinExistence type="predicted"/>
<gene>
    <name evidence="4" type="ORF">TCM_016803</name>
</gene>
<accession>A0A061EBI0</accession>
<evidence type="ECO:0000256" key="1">
    <source>
        <dbReference type="SAM" id="Coils"/>
    </source>
</evidence>
<keyword evidence="2" id="KW-0812">Transmembrane</keyword>
<keyword evidence="2" id="KW-1133">Transmembrane helix</keyword>
<organism evidence="4 5">
    <name type="scientific">Theobroma cacao</name>
    <name type="common">Cacao</name>
    <name type="synonym">Cocoa</name>
    <dbReference type="NCBI Taxonomy" id="3641"/>
    <lineage>
        <taxon>Eukaryota</taxon>
        <taxon>Viridiplantae</taxon>
        <taxon>Streptophyta</taxon>
        <taxon>Embryophyta</taxon>
        <taxon>Tracheophyta</taxon>
        <taxon>Spermatophyta</taxon>
        <taxon>Magnoliopsida</taxon>
        <taxon>eudicotyledons</taxon>
        <taxon>Gunneridae</taxon>
        <taxon>Pentapetalae</taxon>
        <taxon>rosids</taxon>
        <taxon>malvids</taxon>
        <taxon>Malvales</taxon>
        <taxon>Malvaceae</taxon>
        <taxon>Byttnerioideae</taxon>
        <taxon>Theobroma</taxon>
    </lineage>
</organism>
<dbReference type="OMA" id="QQTWKIN"/>
<dbReference type="PANTHER" id="PTHR33538">
    <property type="entry name" value="PROTEIN GAMETE EXPRESSED 1"/>
    <property type="match status" value="1"/>
</dbReference>
<dbReference type="Proteomes" id="UP000026915">
    <property type="component" value="Chromosome 4"/>
</dbReference>
<keyword evidence="2" id="KW-0472">Membrane</keyword>
<dbReference type="InParanoid" id="A0A061EBI0"/>
<evidence type="ECO:0000256" key="3">
    <source>
        <dbReference type="SAM" id="SignalP"/>
    </source>
</evidence>
<evidence type="ECO:0000256" key="2">
    <source>
        <dbReference type="SAM" id="Phobius"/>
    </source>
</evidence>
<feature type="transmembrane region" description="Helical" evidence="2">
    <location>
        <begin position="427"/>
        <end position="445"/>
    </location>
</feature>
<dbReference type="PANTHER" id="PTHR33538:SF2">
    <property type="entry name" value="PROTEIN GAMETE EXPRESSED 1"/>
    <property type="match status" value="1"/>
</dbReference>
<reference evidence="4 5" key="1">
    <citation type="journal article" date="2013" name="Genome Biol.">
        <title>The genome sequence of the most widely cultivated cacao type and its use to identify candidate genes regulating pod color.</title>
        <authorList>
            <person name="Motamayor J.C."/>
            <person name="Mockaitis K."/>
            <person name="Schmutz J."/>
            <person name="Haiminen N."/>
            <person name="Iii D.L."/>
            <person name="Cornejo O."/>
            <person name="Findley S.D."/>
            <person name="Zheng P."/>
            <person name="Utro F."/>
            <person name="Royaert S."/>
            <person name="Saski C."/>
            <person name="Jenkins J."/>
            <person name="Podicheti R."/>
            <person name="Zhao M."/>
            <person name="Scheffler B.E."/>
            <person name="Stack J.C."/>
            <person name="Feltus F.A."/>
            <person name="Mustiga G.M."/>
            <person name="Amores F."/>
            <person name="Phillips W."/>
            <person name="Marelli J.P."/>
            <person name="May G.D."/>
            <person name="Shapiro H."/>
            <person name="Ma J."/>
            <person name="Bustamante C.D."/>
            <person name="Schnell R.J."/>
            <person name="Main D."/>
            <person name="Gilbert D."/>
            <person name="Parida L."/>
            <person name="Kuhn D.N."/>
        </authorList>
    </citation>
    <scope>NUCLEOTIDE SEQUENCE [LARGE SCALE GENOMIC DNA]</scope>
    <source>
        <strain evidence="5">cv. Matina 1-6</strain>
    </source>
</reference>
<keyword evidence="5" id="KW-1185">Reference proteome</keyword>
<feature type="transmembrane region" description="Helical" evidence="2">
    <location>
        <begin position="457"/>
        <end position="476"/>
    </location>
</feature>
<feature type="signal peptide" evidence="3">
    <location>
        <begin position="1"/>
        <end position="26"/>
    </location>
</feature>
<sequence>MKASVIYHHFFLFQLVLLSVSPRCQSWGWFSSSAETHSNTKAIRHASAAEFSVDGLNNEKGIRLLEEAKNKLVGSNSCWKNAYRHLFAGCKEIIATDEKRSRFAWHLSDCFQRDSGRSPFPLCDTKSAMVYCLKNLNDLEHKVYLEFLLETNSICYQLQNQAFKHDMERLVNELINSAQYAEDKLDSIADRTTVLLQNSNQIHDSLNAVDIRIRNVDQTTHSLEGHMHSLNERWQTVYKQAVDIAASQKELRNGQAMMNDQLKEGLAMLDGANKNLVHEIDNLKNEAISIENEISRVGNAMSSSISNLQRTADDIGNKAGISLDKQQELLEGQSTALEGLRSMTRFQSEALEESRNTLQQLAEYGRKQREELLKQQERLQQVHDHLDESSKSILAAQEATASKQASMFIALDKLHALHNAMLFESRLIKAFLIYSMSIVIIYMFTSTKQTYAVRPRLYIGLCATFLIEVAVLRFTTNDIDYKTWMVNLVRSLFVIIASIQLLHAIFTYRDYEYLNHQILLTLMDKVNKIQSNEALSWETDSDVDWSSWIDDELAEDVDKLEDPDFIIQEEIGENSIITSSNTRKYNLRQRKG</sequence>
<keyword evidence="1" id="KW-0175">Coiled coil</keyword>
<evidence type="ECO:0000313" key="5">
    <source>
        <dbReference type="Proteomes" id="UP000026915"/>
    </source>
</evidence>
<dbReference type="FunCoup" id="A0A061EBI0">
    <property type="interactions" value="2"/>
</dbReference>
<keyword evidence="3" id="KW-0732">Signal</keyword>
<evidence type="ECO:0000313" key="4">
    <source>
        <dbReference type="EMBL" id="EOY02276.1"/>
    </source>
</evidence>
<feature type="coiled-coil region" evidence="1">
    <location>
        <begin position="266"/>
        <end position="300"/>
    </location>
</feature>
<feature type="transmembrane region" description="Helical" evidence="2">
    <location>
        <begin position="488"/>
        <end position="508"/>
    </location>
</feature>
<feature type="chain" id="PRO_5001596804" evidence="3">
    <location>
        <begin position="27"/>
        <end position="592"/>
    </location>
</feature>
<dbReference type="HOGENOM" id="CLU_032432_0_0_1"/>
<name>A0A061EBI0_THECC</name>
<protein>
    <submittedName>
        <fullName evidence="4">Gamete expressed protein 1, putative</fullName>
    </submittedName>
</protein>
<dbReference type="InterPro" id="IPR040346">
    <property type="entry name" value="GEX1/Brambleberry"/>
</dbReference>
<dbReference type="STRING" id="3641.A0A061EBI0"/>
<dbReference type="AlphaFoldDB" id="A0A061EBI0"/>
<dbReference type="eggNOG" id="ENOG502QR0N">
    <property type="taxonomic scope" value="Eukaryota"/>
</dbReference>
<dbReference type="Gramene" id="EOY02276">
    <property type="protein sequence ID" value="EOY02276"/>
    <property type="gene ID" value="TCM_016803"/>
</dbReference>
<dbReference type="EMBL" id="CM001882">
    <property type="protein sequence ID" value="EOY02276.1"/>
    <property type="molecule type" value="Genomic_DNA"/>
</dbReference>